<dbReference type="GO" id="GO:0046872">
    <property type="term" value="F:metal ion binding"/>
    <property type="evidence" value="ECO:0007669"/>
    <property type="project" value="UniProtKB-KW"/>
</dbReference>
<sequence length="886" mass="98265">MEIKELKGRLNSAEKMIQKEQNHEVDTNVNKEVESKKIEELQQKFEDLRLQVQSELKILQAQNNFQEKYEKLFEKMTLQSGSKSSVDRGGAGDVGRRRESTTQTDLEAVLHQASSNIDKSNFEEKNKENIPEFSNAQKQIIEFEEALETKVTCSLEKIENQMQSFWDKLNGMEMQKKKYFSQDSADQQSEASARARVKQCDVKSKKIIKVSKEVDEPGKAQMQRQMNVSRPERTEKVESGIHMTDLGDDDTTSETIASETEITAESPEEESIKPPPKPLPAPRKRSSLSSAKKNSANNVIDDELLQHFKIEVERVVMGRLQDLGVSPDWKGLPTRSFQRALEIVNHQANLLKKTYPKFDFISSQIEKNVDKKLETTKTKPRNEKKSVKTKPKKVEVKKLKASTKKAVPSPRVEIKDRKMYDTDSESEVKPTQVKESLKQFSAPYSAVIAELKTVTAKIEASDKSDAEEENLVKTGDQTKGVLKNYPSIGSLTKKKVLFNLDTDDDNVKDISFKDGGSSTSIASSVLDGTPRKNETKKEKDIEDLSDFDFSDMLSNFNNIQISEEVRAALQNDNAVVSLESTIITHGMPYPQNVKCALEVEAVVRDQGAVPATVAIVQGQIRVGLDENELTRLGDVQKSRPIKTSRRDLAYVVGKGLNGGTTVSGTLVLAKKVGIPVFATGGIGGVHREGETTLDISADLTELGKCGVAVVSSGVKSILDIPKTLEYLETEGVFVATFGDTTDFPAFYSRKSGCHAPYSVETAAEAAKIIHWNRTLNLQSGMLFAVPVPEQFAFDENVINDVIAEALEDAKRNGIRGKEITPFLLGRIGEITAGKSLETSILRYRSQVTFLVATGKSGNAAGCNRRTKKHRGLRFNVNAPNLASSFN</sequence>
<dbReference type="Pfam" id="PF25977">
    <property type="entry name" value="DZIP1"/>
    <property type="match status" value="1"/>
</dbReference>
<dbReference type="GO" id="GO:0004730">
    <property type="term" value="F:pseudouridylate synthase activity"/>
    <property type="evidence" value="ECO:0007669"/>
    <property type="project" value="InterPro"/>
</dbReference>
<comment type="caution">
    <text evidence="9">The sequence shown here is derived from an EMBL/GenBank/DDBJ whole genome shotgun (WGS) entry which is preliminary data.</text>
</comment>
<evidence type="ECO:0000256" key="7">
    <source>
        <dbReference type="SAM" id="MobiDB-lite"/>
    </source>
</evidence>
<feature type="compositionally biased region" description="Basic and acidic residues" evidence="7">
    <location>
        <begin position="120"/>
        <end position="130"/>
    </location>
</feature>
<evidence type="ECO:0000256" key="5">
    <source>
        <dbReference type="ARBA" id="ARBA00023295"/>
    </source>
</evidence>
<organism evidence="9 10">
    <name type="scientific">Tenebrio molitor</name>
    <name type="common">Yellow mealworm beetle</name>
    <dbReference type="NCBI Taxonomy" id="7067"/>
    <lineage>
        <taxon>Eukaryota</taxon>
        <taxon>Metazoa</taxon>
        <taxon>Ecdysozoa</taxon>
        <taxon>Arthropoda</taxon>
        <taxon>Hexapoda</taxon>
        <taxon>Insecta</taxon>
        <taxon>Pterygota</taxon>
        <taxon>Neoptera</taxon>
        <taxon>Endopterygota</taxon>
        <taxon>Coleoptera</taxon>
        <taxon>Polyphaga</taxon>
        <taxon>Cucujiformia</taxon>
        <taxon>Tenebrionidae</taxon>
        <taxon>Tenebrio</taxon>
    </lineage>
</organism>
<feature type="compositionally biased region" description="Low complexity" evidence="7">
    <location>
        <begin position="253"/>
        <end position="265"/>
    </location>
</feature>
<keyword evidence="1" id="KW-0479">Metal-binding</keyword>
<dbReference type="InterPro" id="IPR022830">
    <property type="entry name" value="Indigdn_synthA-like"/>
</dbReference>
<evidence type="ECO:0000259" key="8">
    <source>
        <dbReference type="Pfam" id="PF25977"/>
    </source>
</evidence>
<dbReference type="Proteomes" id="UP000719412">
    <property type="component" value="Unassembled WGS sequence"/>
</dbReference>
<feature type="region of interest" description="Disordered" evidence="7">
    <location>
        <begin position="111"/>
        <end position="130"/>
    </location>
</feature>
<name>A0A8J6L779_TENMO</name>
<proteinExistence type="inferred from homology"/>
<evidence type="ECO:0000256" key="3">
    <source>
        <dbReference type="ARBA" id="ARBA00023211"/>
    </source>
</evidence>
<dbReference type="SUPFAM" id="SSF110581">
    <property type="entry name" value="Indigoidine synthase A-like"/>
    <property type="match status" value="1"/>
</dbReference>
<dbReference type="InterPro" id="IPR007342">
    <property type="entry name" value="PsuG"/>
</dbReference>
<dbReference type="GO" id="GO:0005737">
    <property type="term" value="C:cytoplasm"/>
    <property type="evidence" value="ECO:0007669"/>
    <property type="project" value="TreeGrafter"/>
</dbReference>
<keyword evidence="4" id="KW-0456">Lyase</keyword>
<feature type="coiled-coil region" evidence="6">
    <location>
        <begin position="3"/>
        <end position="58"/>
    </location>
</feature>
<dbReference type="GO" id="GO:0016798">
    <property type="term" value="F:hydrolase activity, acting on glycosyl bonds"/>
    <property type="evidence" value="ECO:0007669"/>
    <property type="project" value="UniProtKB-KW"/>
</dbReference>
<dbReference type="Pfam" id="PF04227">
    <property type="entry name" value="Indigoidine_A"/>
    <property type="match status" value="1"/>
</dbReference>
<protein>
    <recommendedName>
        <fullName evidence="8">Cilium assembly protein DZIP1 domain-containing protein</fullName>
    </recommendedName>
</protein>
<evidence type="ECO:0000256" key="1">
    <source>
        <dbReference type="ARBA" id="ARBA00022723"/>
    </source>
</evidence>
<feature type="domain" description="Cilium assembly protein DZIP1" evidence="8">
    <location>
        <begin position="304"/>
        <end position="376"/>
    </location>
</feature>
<dbReference type="InterPro" id="IPR058883">
    <property type="entry name" value="DZIP1_dom"/>
</dbReference>
<keyword evidence="2" id="KW-0378">Hydrolase</keyword>
<dbReference type="Gene3D" id="3.40.1790.10">
    <property type="entry name" value="Indigoidine synthase domain"/>
    <property type="match status" value="1"/>
</dbReference>
<keyword evidence="6" id="KW-0175">Coiled coil</keyword>
<evidence type="ECO:0000313" key="10">
    <source>
        <dbReference type="Proteomes" id="UP000719412"/>
    </source>
</evidence>
<keyword evidence="3" id="KW-0464">Manganese</keyword>
<reference evidence="9" key="2">
    <citation type="submission" date="2021-08" db="EMBL/GenBank/DDBJ databases">
        <authorList>
            <person name="Eriksson T."/>
        </authorList>
    </citation>
    <scope>NUCLEOTIDE SEQUENCE</scope>
    <source>
        <strain evidence="9">Stoneville</strain>
        <tissue evidence="9">Whole head</tissue>
    </source>
</reference>
<evidence type="ECO:0000256" key="4">
    <source>
        <dbReference type="ARBA" id="ARBA00023239"/>
    </source>
</evidence>
<reference evidence="9" key="1">
    <citation type="journal article" date="2020" name="J Insects Food Feed">
        <title>The yellow mealworm (Tenebrio molitor) genome: a resource for the emerging insects as food and feed industry.</title>
        <authorList>
            <person name="Eriksson T."/>
            <person name="Andere A."/>
            <person name="Kelstrup H."/>
            <person name="Emery V."/>
            <person name="Picard C."/>
        </authorList>
    </citation>
    <scope>NUCLEOTIDE SEQUENCE</scope>
    <source>
        <strain evidence="9">Stoneville</strain>
        <tissue evidence="9">Whole head</tissue>
    </source>
</reference>
<accession>A0A8J6L779</accession>
<feature type="region of interest" description="Disordered" evidence="7">
    <location>
        <begin position="79"/>
        <end position="106"/>
    </location>
</feature>
<keyword evidence="10" id="KW-1185">Reference proteome</keyword>
<dbReference type="PANTHER" id="PTHR42909:SF1">
    <property type="entry name" value="CARBOHYDRATE KINASE PFKB DOMAIN-CONTAINING PROTEIN"/>
    <property type="match status" value="1"/>
</dbReference>
<evidence type="ECO:0000256" key="6">
    <source>
        <dbReference type="SAM" id="Coils"/>
    </source>
</evidence>
<gene>
    <name evidence="9" type="ORF">GEV33_013601</name>
</gene>
<feature type="region of interest" description="Disordered" evidence="7">
    <location>
        <begin position="372"/>
        <end position="410"/>
    </location>
</feature>
<feature type="compositionally biased region" description="Basic and acidic residues" evidence="7">
    <location>
        <begin position="230"/>
        <end position="239"/>
    </location>
</feature>
<feature type="compositionally biased region" description="Basic and acidic residues" evidence="7">
    <location>
        <begin position="372"/>
        <end position="398"/>
    </location>
</feature>
<dbReference type="PANTHER" id="PTHR42909">
    <property type="entry name" value="ZGC:136858"/>
    <property type="match status" value="1"/>
</dbReference>
<evidence type="ECO:0000313" key="9">
    <source>
        <dbReference type="EMBL" id="KAH0809182.1"/>
    </source>
</evidence>
<dbReference type="AlphaFoldDB" id="A0A8J6L779"/>
<keyword evidence="5" id="KW-0326">Glycosidase</keyword>
<feature type="region of interest" description="Disordered" evidence="7">
    <location>
        <begin position="211"/>
        <end position="294"/>
    </location>
</feature>
<dbReference type="EMBL" id="JABDTM020028285">
    <property type="protein sequence ID" value="KAH0809182.1"/>
    <property type="molecule type" value="Genomic_DNA"/>
</dbReference>
<evidence type="ECO:0000256" key="2">
    <source>
        <dbReference type="ARBA" id="ARBA00022801"/>
    </source>
</evidence>
<dbReference type="HAMAP" id="MF_01876">
    <property type="entry name" value="PsiMP_glycosidase"/>
    <property type="match status" value="1"/>
</dbReference>